<dbReference type="GO" id="GO:0004657">
    <property type="term" value="F:proline dehydrogenase activity"/>
    <property type="evidence" value="ECO:0007669"/>
    <property type="project" value="UniProtKB-UniRule"/>
</dbReference>
<dbReference type="PROSITE" id="PS00070">
    <property type="entry name" value="ALDEHYDE_DEHYDR_CYS"/>
    <property type="match status" value="1"/>
</dbReference>
<comment type="pathway">
    <text evidence="5">Amino-acid degradation; L-proline degradation into L-glutamate; L-glutamate from L-proline: step 1/2.</text>
</comment>
<dbReference type="GO" id="GO:0009898">
    <property type="term" value="C:cytoplasmic side of plasma membrane"/>
    <property type="evidence" value="ECO:0007669"/>
    <property type="project" value="TreeGrafter"/>
</dbReference>
<keyword evidence="5" id="KW-0238">DNA-binding</keyword>
<dbReference type="Gene3D" id="1.20.5.460">
    <property type="entry name" value="Single helix bin"/>
    <property type="match status" value="1"/>
</dbReference>
<dbReference type="InterPro" id="IPR016162">
    <property type="entry name" value="Ald_DH_N"/>
</dbReference>
<comment type="cofactor">
    <cofactor evidence="5">
        <name>FAD</name>
        <dbReference type="ChEBI" id="CHEBI:57692"/>
    </cofactor>
</comment>
<dbReference type="NCBIfam" id="TIGR01238">
    <property type="entry name" value="D1pyr5carbox3"/>
    <property type="match status" value="1"/>
</dbReference>
<dbReference type="InterPro" id="IPR025703">
    <property type="entry name" value="Bifunct_PutA"/>
</dbReference>
<dbReference type="InterPro" id="IPR029041">
    <property type="entry name" value="FAD-linked_oxidoreductase-like"/>
</dbReference>
<dbReference type="InterPro" id="IPR024082">
    <property type="entry name" value="PRODH_PutA_dom_II"/>
</dbReference>
<feature type="domain" description="Proline dehydrogenase PutA" evidence="9">
    <location>
        <begin position="78"/>
        <end position="192"/>
    </location>
</feature>
<evidence type="ECO:0000313" key="10">
    <source>
        <dbReference type="EMBL" id="GAD03054.1"/>
    </source>
</evidence>
<evidence type="ECO:0000256" key="2">
    <source>
        <dbReference type="ARBA" id="ARBA00023002"/>
    </source>
</evidence>
<comment type="catalytic activity">
    <reaction evidence="4 5">
        <text>L-glutamate 5-semialdehyde + NAD(+) + H2O = L-glutamate + NADH + 2 H(+)</text>
        <dbReference type="Rhea" id="RHEA:30235"/>
        <dbReference type="ChEBI" id="CHEBI:15377"/>
        <dbReference type="ChEBI" id="CHEBI:15378"/>
        <dbReference type="ChEBI" id="CHEBI:29985"/>
        <dbReference type="ChEBI" id="CHEBI:57540"/>
        <dbReference type="ChEBI" id="CHEBI:57945"/>
        <dbReference type="ChEBI" id="CHEBI:58066"/>
        <dbReference type="EC" id="1.2.1.88"/>
    </reaction>
</comment>
<dbReference type="Gene3D" id="3.20.20.220">
    <property type="match status" value="1"/>
</dbReference>
<keyword evidence="11" id="KW-1185">Reference proteome</keyword>
<dbReference type="SUPFAM" id="SSF81935">
    <property type="entry name" value="N-terminal domain of bifunctional PutA protein"/>
    <property type="match status" value="1"/>
</dbReference>
<proteinExistence type="inferred from homology"/>
<protein>
    <recommendedName>
        <fullName evidence="5">Bifunctional protein PutA</fullName>
    </recommendedName>
    <domain>
        <recommendedName>
            <fullName evidence="5">Proline dehydrogenase</fullName>
            <ecNumber evidence="5">1.5.5.2</ecNumber>
        </recommendedName>
        <alternativeName>
            <fullName evidence="5">Proline oxidase</fullName>
        </alternativeName>
    </domain>
    <domain>
        <recommendedName>
            <fullName evidence="5">Delta-1-pyrroline-5-carboxylate dehydrogenase</fullName>
            <shortName evidence="5">P5C dehydrogenase</shortName>
            <ecNumber evidence="5">1.2.1.88</ecNumber>
        </recommendedName>
        <alternativeName>
            <fullName evidence="5">L-glutamate gamma-semialdehyde dehydrogenase</fullName>
        </alternativeName>
    </domain>
</protein>
<keyword evidence="5" id="KW-0805">Transcription regulation</keyword>
<dbReference type="OrthoDB" id="9812625at2"/>
<dbReference type="EC" id="1.2.1.88" evidence="5"/>
<evidence type="ECO:0000313" key="11">
    <source>
        <dbReference type="Proteomes" id="UP000014461"/>
    </source>
</evidence>
<dbReference type="GO" id="GO:0003700">
    <property type="term" value="F:DNA-binding transcription factor activity"/>
    <property type="evidence" value="ECO:0007669"/>
    <property type="project" value="InterPro"/>
</dbReference>
<evidence type="ECO:0000259" key="9">
    <source>
        <dbReference type="Pfam" id="PF14850"/>
    </source>
</evidence>
<dbReference type="GO" id="GO:0003677">
    <property type="term" value="F:DNA binding"/>
    <property type="evidence" value="ECO:0007669"/>
    <property type="project" value="UniProtKB-KW"/>
</dbReference>
<dbReference type="PANTHER" id="PTHR42862:SF1">
    <property type="entry name" value="DELTA-1-PYRROLINE-5-CARBOXYLATE DEHYDROGENASE 2, ISOFORM A-RELATED"/>
    <property type="match status" value="1"/>
</dbReference>
<feature type="active site" evidence="6">
    <location>
        <position position="849"/>
    </location>
</feature>
<dbReference type="FunFam" id="3.40.309.10:FF:000005">
    <property type="entry name" value="1-pyrroline-5-carboxylate dehydrogenase 1"/>
    <property type="match status" value="1"/>
</dbReference>
<dbReference type="SUPFAM" id="SSF51730">
    <property type="entry name" value="FAD-linked oxidoreductase"/>
    <property type="match status" value="1"/>
</dbReference>
<evidence type="ECO:0000256" key="1">
    <source>
        <dbReference type="ARBA" id="ARBA00004786"/>
    </source>
</evidence>
<keyword evidence="5" id="KW-0678">Repressor</keyword>
<dbReference type="STRING" id="1331007.AALB_3134"/>
<evidence type="ECO:0000256" key="3">
    <source>
        <dbReference type="ARBA" id="ARBA00023027"/>
    </source>
</evidence>
<dbReference type="Pfam" id="PF14850">
    <property type="entry name" value="Pro_dh-DNA_bdg"/>
    <property type="match status" value="1"/>
</dbReference>
<dbReference type="NCBIfam" id="NF008869">
    <property type="entry name" value="PRK11904.1"/>
    <property type="match status" value="1"/>
</dbReference>
<dbReference type="PIRSF" id="PIRSF000197">
    <property type="entry name" value="Bifunct_PutA"/>
    <property type="match status" value="1"/>
</dbReference>
<evidence type="ECO:0000256" key="5">
    <source>
        <dbReference type="PIRNR" id="PIRNR000197"/>
    </source>
</evidence>
<feature type="domain" description="Aldehyde dehydrogenase" evidence="7">
    <location>
        <begin position="583"/>
        <end position="1037"/>
    </location>
</feature>
<keyword evidence="5" id="KW-0285">Flavoprotein</keyword>
<comment type="similarity">
    <text evidence="5">In the N-terminal section; belongs to the proline dehydrogenase family.</text>
</comment>
<evidence type="ECO:0000256" key="4">
    <source>
        <dbReference type="ARBA" id="ARBA00048142"/>
    </source>
</evidence>
<evidence type="ECO:0000259" key="7">
    <source>
        <dbReference type="Pfam" id="PF00171"/>
    </source>
</evidence>
<evidence type="ECO:0000256" key="6">
    <source>
        <dbReference type="PIRSR" id="PIRSR000197-1"/>
    </source>
</evidence>
<dbReference type="GO" id="GO:0003842">
    <property type="term" value="F:L-glutamate gamma-semialdehyde dehydrogenase activity"/>
    <property type="evidence" value="ECO:0007669"/>
    <property type="project" value="UniProtKB-UniRule"/>
</dbReference>
<accession>R9PNX3</accession>
<dbReference type="CDD" id="cd07125">
    <property type="entry name" value="ALDH_PutA-P5CDH"/>
    <property type="match status" value="1"/>
</dbReference>
<dbReference type="RefSeq" id="WP_016402821.1">
    <property type="nucleotide sequence ID" value="NZ_BARX01000022.1"/>
</dbReference>
<dbReference type="AlphaFoldDB" id="R9PNX3"/>
<dbReference type="EMBL" id="BARX01000022">
    <property type="protein sequence ID" value="GAD03054.1"/>
    <property type="molecule type" value="Genomic_DNA"/>
</dbReference>
<organism evidence="10 11">
    <name type="scientific">Agarivorans albus MKT 106</name>
    <dbReference type="NCBI Taxonomy" id="1331007"/>
    <lineage>
        <taxon>Bacteria</taxon>
        <taxon>Pseudomonadati</taxon>
        <taxon>Pseudomonadota</taxon>
        <taxon>Gammaproteobacteria</taxon>
        <taxon>Alteromonadales</taxon>
        <taxon>Alteromonadaceae</taxon>
        <taxon>Agarivorans</taxon>
    </lineage>
</organism>
<keyword evidence="5" id="KW-0804">Transcription</keyword>
<dbReference type="Proteomes" id="UP000014461">
    <property type="component" value="Unassembled WGS sequence"/>
</dbReference>
<comment type="catalytic activity">
    <reaction evidence="5">
        <text>L-proline + a quinone = (S)-1-pyrroline-5-carboxylate + a quinol + H(+)</text>
        <dbReference type="Rhea" id="RHEA:23784"/>
        <dbReference type="ChEBI" id="CHEBI:15378"/>
        <dbReference type="ChEBI" id="CHEBI:17388"/>
        <dbReference type="ChEBI" id="CHEBI:24646"/>
        <dbReference type="ChEBI" id="CHEBI:60039"/>
        <dbReference type="ChEBI" id="CHEBI:132124"/>
        <dbReference type="EC" id="1.5.5.2"/>
    </reaction>
</comment>
<dbReference type="Gene3D" id="3.40.605.10">
    <property type="entry name" value="Aldehyde Dehydrogenase, Chain A, domain 1"/>
    <property type="match status" value="1"/>
</dbReference>
<dbReference type="Gene3D" id="3.40.309.10">
    <property type="entry name" value="Aldehyde Dehydrogenase, Chain A, domain 2"/>
    <property type="match status" value="1"/>
</dbReference>
<dbReference type="InterPro" id="IPR015590">
    <property type="entry name" value="Aldehyde_DH_dom"/>
</dbReference>
<reference evidence="10" key="1">
    <citation type="journal article" date="2013" name="Genome Announc.">
        <title>Draft Genome Sequence of Agarivorans albus Strain MKT 106T, an Agarolytic Marine Bacterium.</title>
        <authorList>
            <person name="Yasuike M."/>
            <person name="Nakamura Y."/>
            <person name="Kai W."/>
            <person name="Fujiwara A."/>
            <person name="Fukui Y."/>
            <person name="Satomi M."/>
            <person name="Sano M."/>
        </authorList>
    </citation>
    <scope>NUCLEOTIDE SEQUENCE [LARGE SCALE GENOMIC DNA]</scope>
</reference>
<keyword evidence="5" id="KW-0642">Proline metabolism</keyword>
<feature type="active site" evidence="6">
    <location>
        <position position="815"/>
    </location>
</feature>
<dbReference type="InterPro" id="IPR016160">
    <property type="entry name" value="Ald_DH_CS_CYS"/>
</dbReference>
<dbReference type="InterPro" id="IPR002872">
    <property type="entry name" value="Proline_DH_dom"/>
</dbReference>
<dbReference type="SUPFAM" id="SSF53720">
    <property type="entry name" value="ALDH-like"/>
    <property type="match status" value="1"/>
</dbReference>
<comment type="pathway">
    <text evidence="1 5">Amino-acid degradation; L-proline degradation into L-glutamate; L-glutamate from L-proline: step 2/2.</text>
</comment>
<keyword evidence="2 5" id="KW-0560">Oxidoreductase</keyword>
<feature type="domain" description="Proline dehydrogenase" evidence="8">
    <location>
        <begin position="202"/>
        <end position="496"/>
    </location>
</feature>
<dbReference type="UniPathway" id="UPA00261">
    <property type="reaction ID" value="UER00373"/>
</dbReference>
<dbReference type="InterPro" id="IPR016161">
    <property type="entry name" value="Ald_DH/histidinol_DH"/>
</dbReference>
<dbReference type="InterPro" id="IPR005933">
    <property type="entry name" value="PutA_C"/>
</dbReference>
<dbReference type="InterPro" id="IPR024089">
    <property type="entry name" value="PRODH_PutA_dom_I/II"/>
</dbReference>
<keyword evidence="3 5" id="KW-0520">NAD</keyword>
<dbReference type="InterPro" id="IPR016163">
    <property type="entry name" value="Ald_DH_C"/>
</dbReference>
<keyword evidence="5" id="KW-0274">FAD</keyword>
<comment type="similarity">
    <text evidence="5">In the C-terminal section; belongs to the aldehyde dehydrogenase family.</text>
</comment>
<name>R9PNX3_AGAAL</name>
<dbReference type="Pfam" id="PF00171">
    <property type="entry name" value="Aldedh"/>
    <property type="match status" value="1"/>
</dbReference>
<dbReference type="InterPro" id="IPR050485">
    <property type="entry name" value="Proline_metab_enzyme"/>
</dbReference>
<gene>
    <name evidence="10" type="ORF">AALB_3134</name>
</gene>
<dbReference type="PANTHER" id="PTHR42862">
    <property type="entry name" value="DELTA-1-PYRROLINE-5-CARBOXYLATE DEHYDROGENASE 1, ISOFORM A-RELATED"/>
    <property type="match status" value="1"/>
</dbReference>
<dbReference type="Pfam" id="PF01619">
    <property type="entry name" value="Pro_dh"/>
    <property type="match status" value="1"/>
</dbReference>
<evidence type="ECO:0000259" key="8">
    <source>
        <dbReference type="Pfam" id="PF01619"/>
    </source>
</evidence>
<comment type="function">
    <text evidence="5">Oxidizes proline to glutamate for use as a carbon and nitrogen source.</text>
</comment>
<dbReference type="GO" id="GO:0010133">
    <property type="term" value="P:L-proline catabolic process to L-glutamate"/>
    <property type="evidence" value="ECO:0007669"/>
    <property type="project" value="UniProtKB-UniRule"/>
</dbReference>
<sequence>MHNTMQLDAKAMTQASFIEQPLTKVWQCISPLYAVNESSWLSQLIPLAKPSPSELTQTTVLATQLIERVRADKNAVQMIDALLLEYSLDTREGILLMCLAEALMRIPDSATADALIRDKMSVADWKSHLKNSDSLFVNASTWGLMLTGKVVSLDTPQDGQASKVLNKLVNKFSEPVIRQAMHQAMKIMGHQFVLGRNIQEALNNGEPLQQQGFAYSFDMLGESALTRQDAQKYFNDYHQAISVVAKQRSSTSEAHPAASVSIKLSALHPRYEAANHEKVLQELFDTVLALLKHARAQDVAITIDAEEADRLEISLKLFAKLYQHQAVKGWGKFGLVVQAYSKRALAVIAWLATLAKQQGDVIPMRLVKGAYWDSELKLSQQHGHHGYPVFTRKEATDVSYLACARLLLSEHIRGLIYPQFASHNAQTIAAVSAMATHQDFEFQRLHGMGDALYSHAKQLLNSEVRIYAPVGSHKDLLPYLVRRLLENGANSSFVHRLVDARCPVTDLTVHPVDLLQSRSCLHNPKIALPPQLFGEQRQNSQGIATDIESEWQPFEQQVSQFLGNHQWQASSIIEGQTQSGEHHLITAPYQRTQQVGEVKWANAEQALQAINVAEQGCQLWQQTPVSQRANYLLHLADKLEQNMPELVALCHREAGKTVLDSIDEIREAVDFLRYYPQQAIQHFSSPMQQRSFRDEAQHVSYQGRGIFVCISPWNFPLAIFIGQISAALVAGNCVVAKPAEQTSLIAARCIELLLETGIPKQVIQLILGNGALLGQTLCSDKRIAGVAFTGSTPTAQAINKQLAKRDALPVPFIAETGGQNAMIVDSTALPEQVVRDVLRSAFASAGQRCSALRVLFIQEDIAERVYSLIAGAMQELAIGNPEKLCTDVGPVIDPQAQTKLQAHISWLEKNAQLIYQVALPEDCSKGSFVAPCAYQIEDIAQLTQEHFGPILHVIKYQSNQLDRVIDQINQSGFGLTLGVHSRNESTYRHIEQRARVGNCYVNRDQVGAVVGVQPFGGQGLSGTGPKAGGPHYLYRFAKANISTTLAQQEH</sequence>
<dbReference type="EC" id="1.5.5.2" evidence="5"/>